<accession>A0A2U8E668</accession>
<organism evidence="1 2">
    <name type="scientific">Ereboglobus luteus</name>
    <dbReference type="NCBI Taxonomy" id="1796921"/>
    <lineage>
        <taxon>Bacteria</taxon>
        <taxon>Pseudomonadati</taxon>
        <taxon>Verrucomicrobiota</taxon>
        <taxon>Opitutia</taxon>
        <taxon>Opitutales</taxon>
        <taxon>Opitutaceae</taxon>
        <taxon>Ereboglobus</taxon>
    </lineage>
</organism>
<proteinExistence type="predicted"/>
<reference evidence="1 2" key="1">
    <citation type="journal article" date="2018" name="Syst. Appl. Microbiol.">
        <title>Ereboglobus luteus gen. nov. sp. nov. from cockroach guts, and new insights into the oxygen relationship of the genera Opitutus and Didymococcus (Verrucomicrobia: Opitutaceae).</title>
        <authorList>
            <person name="Tegtmeier D."/>
            <person name="Belitz A."/>
            <person name="Radek R."/>
            <person name="Heimerl T."/>
            <person name="Brune A."/>
        </authorList>
    </citation>
    <scope>NUCLEOTIDE SEQUENCE [LARGE SCALE GENOMIC DNA]</scope>
    <source>
        <strain evidence="1 2">Ho45</strain>
    </source>
</reference>
<dbReference type="Proteomes" id="UP000244896">
    <property type="component" value="Chromosome"/>
</dbReference>
<dbReference type="KEGG" id="elut:CKA38_14550"/>
<name>A0A2U8E668_9BACT</name>
<protein>
    <submittedName>
        <fullName evidence="1">Uncharacterized protein</fullName>
    </submittedName>
</protein>
<dbReference type="EMBL" id="CP023004">
    <property type="protein sequence ID" value="AWI10310.1"/>
    <property type="molecule type" value="Genomic_DNA"/>
</dbReference>
<evidence type="ECO:0000313" key="1">
    <source>
        <dbReference type="EMBL" id="AWI10310.1"/>
    </source>
</evidence>
<dbReference type="RefSeq" id="WP_108826213.1">
    <property type="nucleotide sequence ID" value="NZ_CP023004.1"/>
</dbReference>
<sequence>MLEFETVKVIAGIIAHEMALPVAQIALYEQGDPEPGQTVGLRIAIDILEKKVLNNNVRHETREGSSNFWEVQTMQVQELISINIFSTGQEAHERNHEIVLALGSTYAQQVQEKHGLHICRIPTAFTKAYAPELLTRANHYTITVNAQRAHKKEGNVDYYNQFQPVEIITQPTTHN</sequence>
<gene>
    <name evidence="1" type="ORF">CKA38_14550</name>
</gene>
<keyword evidence="2" id="KW-1185">Reference proteome</keyword>
<evidence type="ECO:0000313" key="2">
    <source>
        <dbReference type="Proteomes" id="UP000244896"/>
    </source>
</evidence>
<dbReference type="AlphaFoldDB" id="A0A2U8E668"/>